<dbReference type="GO" id="GO:0008270">
    <property type="term" value="F:zinc ion binding"/>
    <property type="evidence" value="ECO:0007669"/>
    <property type="project" value="UniProtKB-KW"/>
</dbReference>
<evidence type="ECO:0000313" key="4">
    <source>
        <dbReference type="Proteomes" id="UP000593561"/>
    </source>
</evidence>
<dbReference type="GO" id="GO:0003676">
    <property type="term" value="F:nucleic acid binding"/>
    <property type="evidence" value="ECO:0007669"/>
    <property type="project" value="InterPro"/>
</dbReference>
<keyword evidence="1" id="KW-0479">Metal-binding</keyword>
<organism evidence="3 4">
    <name type="scientific">Gossypium davidsonii</name>
    <name type="common">Davidson's cotton</name>
    <name type="synonym">Gossypium klotzschianum subsp. davidsonii</name>
    <dbReference type="NCBI Taxonomy" id="34287"/>
    <lineage>
        <taxon>Eukaryota</taxon>
        <taxon>Viridiplantae</taxon>
        <taxon>Streptophyta</taxon>
        <taxon>Embryophyta</taxon>
        <taxon>Tracheophyta</taxon>
        <taxon>Spermatophyta</taxon>
        <taxon>Magnoliopsida</taxon>
        <taxon>eudicotyledons</taxon>
        <taxon>Gunneridae</taxon>
        <taxon>Pentapetalae</taxon>
        <taxon>rosids</taxon>
        <taxon>malvids</taxon>
        <taxon>Malvales</taxon>
        <taxon>Malvaceae</taxon>
        <taxon>Malvoideae</taxon>
        <taxon>Gossypium</taxon>
    </lineage>
</organism>
<keyword evidence="1" id="KW-0862">Zinc</keyword>
<sequence>MPVERGQIRLNSSPFWISIGSCLPEFDKKDLLHAIGVMFGGKPLRRGIFVSIDNVNKLWVPFKYENLPMFCFGCGRMGHGIKDCLQVIHTGKSKISDDPPYTLALKTESKLMEKESMKFNVLSKKVGAQCSYTGGIELLPNSFKIIVGGNNEI</sequence>
<gene>
    <name evidence="3" type="ORF">Godav_004201</name>
</gene>
<proteinExistence type="predicted"/>
<comment type="caution">
    <text evidence="3">The sequence shown here is derived from an EMBL/GenBank/DDBJ whole genome shotgun (WGS) entry which is preliminary data.</text>
</comment>
<dbReference type="Pfam" id="PF14392">
    <property type="entry name" value="zf-CCHC_4"/>
    <property type="match status" value="1"/>
</dbReference>
<feature type="non-terminal residue" evidence="3">
    <location>
        <position position="1"/>
    </location>
</feature>
<reference evidence="3 4" key="1">
    <citation type="journal article" date="2019" name="Genome Biol. Evol.">
        <title>Insights into the evolution of the New World diploid cottons (Gossypium, subgenus Houzingenia) based on genome sequencing.</title>
        <authorList>
            <person name="Grover C.E."/>
            <person name="Arick M.A. 2nd"/>
            <person name="Thrash A."/>
            <person name="Conover J.L."/>
            <person name="Sanders W.S."/>
            <person name="Peterson D.G."/>
            <person name="Frelichowski J.E."/>
            <person name="Scheffler J.A."/>
            <person name="Scheffler B.E."/>
            <person name="Wendel J.F."/>
        </authorList>
    </citation>
    <scope>NUCLEOTIDE SEQUENCE [LARGE SCALE GENOMIC DNA]</scope>
    <source>
        <strain evidence="3">27</strain>
        <tissue evidence="3">Leaf</tissue>
    </source>
</reference>
<name>A0A7J8SKB9_GOSDV</name>
<keyword evidence="1" id="KW-0863">Zinc-finger</keyword>
<dbReference type="PROSITE" id="PS50158">
    <property type="entry name" value="ZF_CCHC"/>
    <property type="match status" value="1"/>
</dbReference>
<evidence type="ECO:0000259" key="2">
    <source>
        <dbReference type="PROSITE" id="PS50158"/>
    </source>
</evidence>
<evidence type="ECO:0000313" key="3">
    <source>
        <dbReference type="EMBL" id="MBA0626547.1"/>
    </source>
</evidence>
<dbReference type="Proteomes" id="UP000593561">
    <property type="component" value="Unassembled WGS sequence"/>
</dbReference>
<dbReference type="InterPro" id="IPR025836">
    <property type="entry name" value="Zn_knuckle_CX2CX4HX4C"/>
</dbReference>
<feature type="domain" description="CCHC-type" evidence="2">
    <location>
        <begin position="71"/>
        <end position="84"/>
    </location>
</feature>
<keyword evidence="4" id="KW-1185">Reference proteome</keyword>
<accession>A0A7J8SKB9</accession>
<dbReference type="PROSITE" id="PS51257">
    <property type="entry name" value="PROKAR_LIPOPROTEIN"/>
    <property type="match status" value="1"/>
</dbReference>
<dbReference type="InterPro" id="IPR001878">
    <property type="entry name" value="Znf_CCHC"/>
</dbReference>
<protein>
    <recommendedName>
        <fullName evidence="2">CCHC-type domain-containing protein</fullName>
    </recommendedName>
</protein>
<dbReference type="AlphaFoldDB" id="A0A7J8SKB9"/>
<evidence type="ECO:0000256" key="1">
    <source>
        <dbReference type="PROSITE-ProRule" id="PRU00047"/>
    </source>
</evidence>
<dbReference type="EMBL" id="JABFAC010000010">
    <property type="protein sequence ID" value="MBA0626547.1"/>
    <property type="molecule type" value="Genomic_DNA"/>
</dbReference>